<proteinExistence type="predicted"/>
<dbReference type="SUPFAM" id="SSF109709">
    <property type="entry name" value="KorB DNA-binding domain-like"/>
    <property type="match status" value="1"/>
</dbReference>
<dbReference type="PANTHER" id="PTHR33375:SF7">
    <property type="entry name" value="CHROMOSOME 2-PARTITIONING PROTEIN PARB-RELATED"/>
    <property type="match status" value="1"/>
</dbReference>
<dbReference type="EMBL" id="VCJR02000001">
    <property type="protein sequence ID" value="NHK27149.1"/>
    <property type="molecule type" value="Genomic_DNA"/>
</dbReference>
<dbReference type="Proteomes" id="UP000621856">
    <property type="component" value="Unassembled WGS sequence"/>
</dbReference>
<dbReference type="PANTHER" id="PTHR33375">
    <property type="entry name" value="CHROMOSOME-PARTITIONING PROTEIN PARB-RELATED"/>
    <property type="match status" value="1"/>
</dbReference>
<organism evidence="2 4">
    <name type="scientific">Aquisalinus luteolus</name>
    <dbReference type="NCBI Taxonomy" id="1566827"/>
    <lineage>
        <taxon>Bacteria</taxon>
        <taxon>Pseudomonadati</taxon>
        <taxon>Pseudomonadota</taxon>
        <taxon>Alphaproteobacteria</taxon>
        <taxon>Parvularculales</taxon>
        <taxon>Parvularculaceae</taxon>
        <taxon>Aquisalinus</taxon>
    </lineage>
</organism>
<reference evidence="3 5" key="2">
    <citation type="submission" date="2020-02" db="EMBL/GenBank/DDBJ databases">
        <title>Genome sequence of Parvularcula flava strain NH6-79.</title>
        <authorList>
            <person name="Abdul Karim M.H."/>
            <person name="Lam M.Q."/>
            <person name="Chen S.J."/>
            <person name="Yahya A."/>
            <person name="Shahir S."/>
            <person name="Shamsir M.S."/>
            <person name="Chong C.S."/>
        </authorList>
    </citation>
    <scope>NUCLEOTIDE SEQUENCE [LARGE SCALE GENOMIC DNA]</scope>
    <source>
        <strain evidence="3 5">NH6-79</strain>
    </source>
</reference>
<evidence type="ECO:0000313" key="4">
    <source>
        <dbReference type="Proteomes" id="UP000621856"/>
    </source>
</evidence>
<dbReference type="Gene3D" id="3.90.1530.30">
    <property type="match status" value="1"/>
</dbReference>
<dbReference type="Proteomes" id="UP000818603">
    <property type="component" value="Unassembled WGS sequence"/>
</dbReference>
<dbReference type="Pfam" id="PF02195">
    <property type="entry name" value="ParB_N"/>
    <property type="match status" value="1"/>
</dbReference>
<dbReference type="GO" id="GO:0007059">
    <property type="term" value="P:chromosome segregation"/>
    <property type="evidence" value="ECO:0007669"/>
    <property type="project" value="TreeGrafter"/>
</dbReference>
<comment type="caution">
    <text evidence="2">The sequence shown here is derived from an EMBL/GenBank/DDBJ whole genome shotgun (WGS) entry which is preliminary data.</text>
</comment>
<evidence type="ECO:0000313" key="2">
    <source>
        <dbReference type="EMBL" id="GGH94548.1"/>
    </source>
</evidence>
<protein>
    <submittedName>
        <fullName evidence="2">Chromosome partitioning protein ParB</fullName>
    </submittedName>
    <submittedName>
        <fullName evidence="3">ParB/RepB/Spo0J family partition protein</fullName>
    </submittedName>
</protein>
<feature type="domain" description="ParB-like N-terminal" evidence="1">
    <location>
        <begin position="7"/>
        <end position="102"/>
    </location>
</feature>
<accession>A0A8J3A5V2</accession>
<dbReference type="AlphaFoldDB" id="A0A8J3A5V2"/>
<keyword evidence="5" id="KW-1185">Reference proteome</keyword>
<dbReference type="SUPFAM" id="SSF110849">
    <property type="entry name" value="ParB/Sulfiredoxin"/>
    <property type="match status" value="1"/>
</dbReference>
<sequence length="589" mass="64407">MAQPTLKSLPLSKLRISRLNMRHGRKAPDVSDIVPSIRASGIRQTLLVRKEGDHYGIVAGRRRYFALKQIEKETGKCPLVPCAIMPETDAASAIAASVIENVGRLPATEMEQYTAFRKLHGQGRSVEEIAAFFGVTELRVRRVLALASLAAPIRKLYEKDEIDRETIRALTLATADQQGKWLRLHQSRDERAPRGRACRAWITGGSSITTDKALFDLTDYEGQVTADLFGEHGVFADPDMFWQAQSAAIAGRIETYIAAGWTDVVCLDRGAYFQRWEHDSVSRRQGGKVFVECRHDGSVIFHEGYLCRAEARRREKAKRGQYGTDASARPEMSGPLADYILLHRHGAAQASLAARPSIALRLMVAHAMTGSALWQVRAHDCASRREATRASLEASKAASDLDAARRRMASLLEAAGLQGEPRRNGDAYGLCEIFAVLLAMPDAQVMEVLAVTMAGTLEAGGPVVEAVLHVCGTDLSAFWQPEPAFFELARDKRAINAMLAHIGSQTLAKSCSTDTAKRQKEIIVNRIAGEGCAPDPAWRPGWMQVPPRRLVEGAGSPPADHWARIAALFRGPEEALSPDAPQSSPTHAA</sequence>
<evidence type="ECO:0000313" key="3">
    <source>
        <dbReference type="EMBL" id="NHK27149.1"/>
    </source>
</evidence>
<reference evidence="2" key="1">
    <citation type="journal article" date="2014" name="Int. J. Syst. Evol. Microbiol.">
        <title>Complete genome sequence of Corynebacterium casei LMG S-19264T (=DSM 44701T), isolated from a smear-ripened cheese.</title>
        <authorList>
            <consortium name="US DOE Joint Genome Institute (JGI-PGF)"/>
            <person name="Walter F."/>
            <person name="Albersmeier A."/>
            <person name="Kalinowski J."/>
            <person name="Ruckert C."/>
        </authorList>
    </citation>
    <scope>NUCLEOTIDE SEQUENCE</scope>
    <source>
        <strain evidence="2">CGMCC 1.14984</strain>
    </source>
</reference>
<dbReference type="RefSeq" id="WP_155137903.1">
    <property type="nucleotide sequence ID" value="NZ_BMGZ01000001.1"/>
</dbReference>
<dbReference type="SMART" id="SM00470">
    <property type="entry name" value="ParB"/>
    <property type="match status" value="1"/>
</dbReference>
<evidence type="ECO:0000313" key="5">
    <source>
        <dbReference type="Proteomes" id="UP000818603"/>
    </source>
</evidence>
<dbReference type="Gene3D" id="1.10.10.2830">
    <property type="match status" value="1"/>
</dbReference>
<evidence type="ECO:0000259" key="1">
    <source>
        <dbReference type="SMART" id="SM00470"/>
    </source>
</evidence>
<dbReference type="InterPro" id="IPR003115">
    <property type="entry name" value="ParB_N"/>
</dbReference>
<dbReference type="EMBL" id="BMGZ01000001">
    <property type="protein sequence ID" value="GGH94548.1"/>
    <property type="molecule type" value="Genomic_DNA"/>
</dbReference>
<gene>
    <name evidence="3" type="ORF">FF098_004440</name>
    <name evidence="2" type="ORF">GCM10011355_08990</name>
</gene>
<reference evidence="2" key="3">
    <citation type="submission" date="2020-09" db="EMBL/GenBank/DDBJ databases">
        <authorList>
            <person name="Sun Q."/>
            <person name="Zhou Y."/>
        </authorList>
    </citation>
    <scope>NUCLEOTIDE SEQUENCE</scope>
    <source>
        <strain evidence="2">CGMCC 1.14984</strain>
    </source>
</reference>
<name>A0A8J3A5V2_9PROT</name>
<dbReference type="InterPro" id="IPR050336">
    <property type="entry name" value="Chromosome_partition/occlusion"/>
</dbReference>
<dbReference type="GO" id="GO:0005694">
    <property type="term" value="C:chromosome"/>
    <property type="evidence" value="ECO:0007669"/>
    <property type="project" value="TreeGrafter"/>
</dbReference>
<dbReference type="InterPro" id="IPR036086">
    <property type="entry name" value="ParB/Sulfiredoxin_sf"/>
</dbReference>